<gene>
    <name evidence="2" type="ORF">HQM25_14140</name>
</gene>
<dbReference type="Pfam" id="PF00480">
    <property type="entry name" value="ROK"/>
    <property type="match status" value="1"/>
</dbReference>
<dbReference type="InterPro" id="IPR000600">
    <property type="entry name" value="ROK"/>
</dbReference>
<reference evidence="2 3" key="1">
    <citation type="submission" date="2020-05" db="EMBL/GenBank/DDBJ databases">
        <title>Strain PA2F3 complete genome.</title>
        <authorList>
            <person name="Kim Y.-S."/>
            <person name="Kim S.-J."/>
            <person name="Jung H.-k."/>
            <person name="Kim S.-E."/>
            <person name="Kim K.-H."/>
        </authorList>
    </citation>
    <scope>NUCLEOTIDE SEQUENCE [LARGE SCALE GENOMIC DNA]</scope>
    <source>
        <strain evidence="2 3">PA2F3</strain>
    </source>
</reference>
<dbReference type="PANTHER" id="PTHR18964:SF169">
    <property type="entry name" value="N-ACETYLMANNOSAMINE KINASE"/>
    <property type="match status" value="1"/>
</dbReference>
<comment type="similarity">
    <text evidence="1">Belongs to the ROK (NagC/XylR) family.</text>
</comment>
<evidence type="ECO:0000313" key="2">
    <source>
        <dbReference type="EMBL" id="QKJ20389.1"/>
    </source>
</evidence>
<dbReference type="SUPFAM" id="SSF53067">
    <property type="entry name" value="Actin-like ATPase domain"/>
    <property type="match status" value="1"/>
</dbReference>
<accession>A0A7D4UGZ3</accession>
<dbReference type="Gene3D" id="3.30.420.40">
    <property type="match status" value="2"/>
</dbReference>
<evidence type="ECO:0000256" key="1">
    <source>
        <dbReference type="ARBA" id="ARBA00006479"/>
    </source>
</evidence>
<dbReference type="InterPro" id="IPR043129">
    <property type="entry name" value="ATPase_NBD"/>
</dbReference>
<organism evidence="2 3">
    <name type="scientific">Microbacterium hominis</name>
    <dbReference type="NCBI Taxonomy" id="162426"/>
    <lineage>
        <taxon>Bacteria</taxon>
        <taxon>Bacillati</taxon>
        <taxon>Actinomycetota</taxon>
        <taxon>Actinomycetes</taxon>
        <taxon>Micrococcales</taxon>
        <taxon>Microbacteriaceae</taxon>
        <taxon>Microbacterium</taxon>
    </lineage>
</organism>
<dbReference type="Proteomes" id="UP000502498">
    <property type="component" value="Chromosome"/>
</dbReference>
<name>A0A7D4UGZ3_9MICO</name>
<sequence>METLTLAVDLGGTKVEAALVTEDGAIVPGSRHRAPTGPAAGAAEVDAAVREVVVRAKTSADRPIAAAGIGSAGPIDRDAGTVSPLNLPLDRFPLVASVRAAIVDDVPAHLALDGTCIALAEARFGAARGIADSMSMVVSTGVGGGIILGGRPVPGATGNAGHIGQLRLSPNAPRHGAREGTVEELASGPASVAWAREHGWIGDSGEDLAHDAAAGDPTARAAIERSAEAVGQAVAGVSALLDIRLFVIGGGFSFAAPDYVELVEAAARAAAVLPGGRHVRAVRAGLGNEAPLVGAACLAQAAGIPG</sequence>
<proteinExistence type="inferred from homology"/>
<dbReference type="EMBL" id="CP054038">
    <property type="protein sequence ID" value="QKJ20389.1"/>
    <property type="molecule type" value="Genomic_DNA"/>
</dbReference>
<protein>
    <submittedName>
        <fullName evidence="2">ROK family protein</fullName>
    </submittedName>
</protein>
<dbReference type="RefSeq" id="WP_172990814.1">
    <property type="nucleotide sequence ID" value="NZ_CP054038.1"/>
</dbReference>
<evidence type="ECO:0000313" key="3">
    <source>
        <dbReference type="Proteomes" id="UP000502498"/>
    </source>
</evidence>
<dbReference type="PANTHER" id="PTHR18964">
    <property type="entry name" value="ROK (REPRESSOR, ORF, KINASE) FAMILY"/>
    <property type="match status" value="1"/>
</dbReference>
<dbReference type="AlphaFoldDB" id="A0A7D4UGZ3"/>